<dbReference type="InterPro" id="IPR035897">
    <property type="entry name" value="Toll_tir_struct_dom_sf"/>
</dbReference>
<keyword evidence="4" id="KW-1185">Reference proteome</keyword>
<reference evidence="3" key="2">
    <citation type="journal article" date="2021" name="Genome Biol. Evol.">
        <title>Developing a high-quality reference genome for a parasitic bivalve with doubly uniparental inheritance (Bivalvia: Unionida).</title>
        <authorList>
            <person name="Smith C.H."/>
        </authorList>
    </citation>
    <scope>NUCLEOTIDE SEQUENCE</scope>
    <source>
        <strain evidence="3">CHS0354</strain>
        <tissue evidence="3">Mantle</tissue>
    </source>
</reference>
<dbReference type="Gene3D" id="3.40.50.10140">
    <property type="entry name" value="Toll/interleukin-1 receptor homology (TIR) domain"/>
    <property type="match status" value="1"/>
</dbReference>
<dbReference type="SUPFAM" id="SSF52200">
    <property type="entry name" value="Toll/Interleukin receptor TIR domain"/>
    <property type="match status" value="1"/>
</dbReference>
<dbReference type="PROSITE" id="PS50104">
    <property type="entry name" value="TIR"/>
    <property type="match status" value="1"/>
</dbReference>
<evidence type="ECO:0000259" key="2">
    <source>
        <dbReference type="PROSITE" id="PS50104"/>
    </source>
</evidence>
<dbReference type="InterPro" id="IPR000157">
    <property type="entry name" value="TIR_dom"/>
</dbReference>
<reference evidence="3" key="3">
    <citation type="submission" date="2023-05" db="EMBL/GenBank/DDBJ databases">
        <authorList>
            <person name="Smith C.H."/>
        </authorList>
    </citation>
    <scope>NUCLEOTIDE SEQUENCE</scope>
    <source>
        <strain evidence="3">CHS0354</strain>
        <tissue evidence="3">Mantle</tissue>
    </source>
</reference>
<accession>A0AAE0VIW8</accession>
<dbReference type="AlphaFoldDB" id="A0AAE0VIW8"/>
<dbReference type="Proteomes" id="UP001195483">
    <property type="component" value="Unassembled WGS sequence"/>
</dbReference>
<dbReference type="PANTHER" id="PTHR16253:SF0">
    <property type="entry name" value="TETRATRICOPEPTIDE REPEAT PROTEIN 22"/>
    <property type="match status" value="1"/>
</dbReference>
<dbReference type="PANTHER" id="PTHR16253">
    <property type="entry name" value="TETRATRICOPEPTIDE REPEAT PROTEIN 22"/>
    <property type="match status" value="1"/>
</dbReference>
<keyword evidence="1" id="KW-0677">Repeat</keyword>
<proteinExistence type="predicted"/>
<dbReference type="Pfam" id="PF16095">
    <property type="entry name" value="COR-A"/>
    <property type="match status" value="1"/>
</dbReference>
<dbReference type="InterPro" id="IPR042342">
    <property type="entry name" value="TTC22"/>
</dbReference>
<dbReference type="GO" id="GO:0007165">
    <property type="term" value="P:signal transduction"/>
    <property type="evidence" value="ECO:0007669"/>
    <property type="project" value="InterPro"/>
</dbReference>
<dbReference type="Pfam" id="PF13676">
    <property type="entry name" value="TIR_2"/>
    <property type="match status" value="1"/>
</dbReference>
<comment type="caution">
    <text evidence="3">The sequence shown here is derived from an EMBL/GenBank/DDBJ whole genome shotgun (WGS) entry which is preliminary data.</text>
</comment>
<name>A0AAE0VIW8_9BIVA</name>
<evidence type="ECO:0000313" key="3">
    <source>
        <dbReference type="EMBL" id="KAK3579988.1"/>
    </source>
</evidence>
<dbReference type="InterPro" id="IPR032171">
    <property type="entry name" value="COR-A"/>
</dbReference>
<gene>
    <name evidence="3" type="ORF">CHS0354_025309</name>
</gene>
<sequence length="532" mass="61855">MEDSGVIQIIEYSTLEEINTSSDVKIETQRELDVFLRFEHDLGNIVFFNTEKLRAKVVLDPEWLIAGVGILISPSLHLIEDHPELHPQWYDFKDTGRLSESLIDHLWVEDENEDFHKNRDHLLNLMERLSIIEKPVEKDRDLQDQKPYYWVPCVIYKSAPDHVKNPKTCEGMTRTSTLCFVSKTKFIHIGVFYRLVASFLSKFRPAEEDREYRLYGGCCEFEIDNRHNLYVALNDYIIHATIFRYSSKGEDPDNELCSQVRSFIYSTLVDISACITPNSEFDICVKCDRSTDSIKGLLSISDGEEIRCKCSKPFHPVKVANLLKFWEQTIDPSEVDQIHSVTSDITRHREDQTSSRRRTLPHGKKYHVFFSYTNFDMPWVKETVEKLEKDHGFVCCEYDRDNTPGTPLLNFASDSIHNAHKTVVVMTREAFRSGFVVLEIDIDITQSFKERRKCVVPVLLEDCEIPSKLSILNFVDARDPKRRDIWWPKLLTELGTQGEEVFYYLCSCTCSSHEQISIINTELLTKYIQADV</sequence>
<protein>
    <recommendedName>
        <fullName evidence="2">TIR domain-containing protein</fullName>
    </recommendedName>
</protein>
<dbReference type="EMBL" id="JAEAOA010001510">
    <property type="protein sequence ID" value="KAK3579988.1"/>
    <property type="molecule type" value="Genomic_DNA"/>
</dbReference>
<evidence type="ECO:0000256" key="1">
    <source>
        <dbReference type="ARBA" id="ARBA00022737"/>
    </source>
</evidence>
<evidence type="ECO:0000313" key="4">
    <source>
        <dbReference type="Proteomes" id="UP001195483"/>
    </source>
</evidence>
<organism evidence="3 4">
    <name type="scientific">Potamilus streckersoni</name>
    <dbReference type="NCBI Taxonomy" id="2493646"/>
    <lineage>
        <taxon>Eukaryota</taxon>
        <taxon>Metazoa</taxon>
        <taxon>Spiralia</taxon>
        <taxon>Lophotrochozoa</taxon>
        <taxon>Mollusca</taxon>
        <taxon>Bivalvia</taxon>
        <taxon>Autobranchia</taxon>
        <taxon>Heteroconchia</taxon>
        <taxon>Palaeoheterodonta</taxon>
        <taxon>Unionida</taxon>
        <taxon>Unionoidea</taxon>
        <taxon>Unionidae</taxon>
        <taxon>Ambleminae</taxon>
        <taxon>Lampsilini</taxon>
        <taxon>Potamilus</taxon>
    </lineage>
</organism>
<feature type="domain" description="TIR" evidence="2">
    <location>
        <begin position="364"/>
        <end position="494"/>
    </location>
</feature>
<reference evidence="3" key="1">
    <citation type="journal article" date="2021" name="Genome Biol. Evol.">
        <title>A High-Quality Reference Genome for a Parasitic Bivalve with Doubly Uniparental Inheritance (Bivalvia: Unionida).</title>
        <authorList>
            <person name="Smith C.H."/>
        </authorList>
    </citation>
    <scope>NUCLEOTIDE SEQUENCE</scope>
    <source>
        <strain evidence="3">CHS0354</strain>
    </source>
</reference>